<reference evidence="3 4" key="1">
    <citation type="submission" date="2024-02" db="EMBL/GenBank/DDBJ databases">
        <title>Genome sequence of Aquincola sp. MAHUQ-54.</title>
        <authorList>
            <person name="Huq M.A."/>
        </authorList>
    </citation>
    <scope>NUCLEOTIDE SEQUENCE [LARGE SCALE GENOMIC DNA]</scope>
    <source>
        <strain evidence="3 4">MAHUQ-54</strain>
    </source>
</reference>
<evidence type="ECO:0000259" key="2">
    <source>
        <dbReference type="Pfam" id="PF18426"/>
    </source>
</evidence>
<dbReference type="EMBL" id="JAZIBG010000012">
    <property type="protein sequence ID" value="MEF7613126.1"/>
    <property type="molecule type" value="Genomic_DNA"/>
</dbReference>
<name>A0AAW9Q2D9_9BURK</name>
<comment type="caution">
    <text evidence="3">The sequence shown here is derived from an EMBL/GenBank/DDBJ whole genome shotgun (WGS) entry which is preliminary data.</text>
</comment>
<proteinExistence type="predicted"/>
<feature type="transmembrane region" description="Helical" evidence="1">
    <location>
        <begin position="25"/>
        <end position="43"/>
    </location>
</feature>
<protein>
    <submittedName>
        <fullName evidence="3">T6SS immunity protein Tli4 family protein</fullName>
    </submittedName>
</protein>
<keyword evidence="1" id="KW-0812">Transmembrane</keyword>
<evidence type="ECO:0000313" key="3">
    <source>
        <dbReference type="EMBL" id="MEF7613126.1"/>
    </source>
</evidence>
<keyword evidence="4" id="KW-1185">Reference proteome</keyword>
<organism evidence="3 4">
    <name type="scientific">Aquincola agrisoli</name>
    <dbReference type="NCBI Taxonomy" id="3119538"/>
    <lineage>
        <taxon>Bacteria</taxon>
        <taxon>Pseudomonadati</taxon>
        <taxon>Pseudomonadota</taxon>
        <taxon>Betaproteobacteria</taxon>
        <taxon>Burkholderiales</taxon>
        <taxon>Sphaerotilaceae</taxon>
        <taxon>Aquincola</taxon>
    </lineage>
</organism>
<keyword evidence="1" id="KW-0472">Membrane</keyword>
<sequence length="376" mass="42662">MDKAVRTTSADLTTRIRHIAAGKPARLLLLVLLGLAWAIAYAIRHRPPTERDTHAVAPLISAMRTHCIGRYLIDLPQGFAPSDFSEAAFYIGLDADHDQLRLGMIRPGITKDQFTHWTQSVIKQWDRPYPNAFPTDPPSLLAYQRAYGDDFLLHTRFDDRLIKAVSLRYFGLRDGVGFELVHLTDNGPESIALTTSRLLDMARRASGVRDPEKSPPGACYDDLLIAGRYDEEKIDLDYRHPNHPDLRFEIYFSGIDRQDDKDVFQRVGWLARYFGVGVWAAPLIHERRYPFHGMEGTEAGMVTESDLDNGQSVYDFRFETRREHGSLRAPMIRVLMHMGRYDANGKQVGTAFTQGEAKAIWQAVIQSLRPRPGALQ</sequence>
<dbReference type="RefSeq" id="WP_332288065.1">
    <property type="nucleotide sequence ID" value="NZ_JAZIBG010000012.1"/>
</dbReference>
<evidence type="ECO:0000313" key="4">
    <source>
        <dbReference type="Proteomes" id="UP001336250"/>
    </source>
</evidence>
<dbReference type="Pfam" id="PF18426">
    <property type="entry name" value="Tli4_C"/>
    <property type="match status" value="1"/>
</dbReference>
<evidence type="ECO:0000256" key="1">
    <source>
        <dbReference type="SAM" id="Phobius"/>
    </source>
</evidence>
<dbReference type="AlphaFoldDB" id="A0AAW9Q2D9"/>
<feature type="domain" description="Tle cognate immunity protein 4 C-terminal" evidence="2">
    <location>
        <begin position="215"/>
        <end position="373"/>
    </location>
</feature>
<dbReference type="InterPro" id="IPR041290">
    <property type="entry name" value="Tli4_C"/>
</dbReference>
<dbReference type="Proteomes" id="UP001336250">
    <property type="component" value="Unassembled WGS sequence"/>
</dbReference>
<gene>
    <name evidence="3" type="ORF">V4F39_04320</name>
</gene>
<accession>A0AAW9Q2D9</accession>
<keyword evidence="1" id="KW-1133">Transmembrane helix</keyword>